<dbReference type="CTD" id="20320428"/>
<accession>A0A074ZGX0</accession>
<sequence>MIMKDRSLRAELILNKTLHLLCVEFAESDKTNATYAPTDPGSGTGEDKRCQDLPGMLWLARRTDITILACDMNAHFGRQYQKKHSSVWLKSMKLSWLQSCCEQTVMRMKKIDQSSNEGERRPLNDKNKPTRETWAKPPSCVFIHEFMSPYTRTHP</sequence>
<evidence type="ECO:0000256" key="1">
    <source>
        <dbReference type="SAM" id="MobiDB-lite"/>
    </source>
</evidence>
<feature type="region of interest" description="Disordered" evidence="1">
    <location>
        <begin position="111"/>
        <end position="134"/>
    </location>
</feature>
<dbReference type="EMBL" id="KL596745">
    <property type="protein sequence ID" value="KER26526.1"/>
    <property type="molecule type" value="Genomic_DNA"/>
</dbReference>
<dbReference type="KEGG" id="ovi:T265_06246"/>
<evidence type="ECO:0008006" key="4">
    <source>
        <dbReference type="Google" id="ProtNLM"/>
    </source>
</evidence>
<proteinExistence type="predicted"/>
<keyword evidence="3" id="KW-1185">Reference proteome</keyword>
<name>A0A074ZGX0_OPIVI</name>
<dbReference type="AlphaFoldDB" id="A0A074ZGX0"/>
<dbReference type="Proteomes" id="UP000054324">
    <property type="component" value="Unassembled WGS sequence"/>
</dbReference>
<protein>
    <recommendedName>
        <fullName evidence="4">Endonuclease/exonuclease/phosphatase domain-containing protein</fullName>
    </recommendedName>
</protein>
<evidence type="ECO:0000313" key="2">
    <source>
        <dbReference type="EMBL" id="KER26526.1"/>
    </source>
</evidence>
<dbReference type="RefSeq" id="XP_009169720.1">
    <property type="nucleotide sequence ID" value="XM_009171456.1"/>
</dbReference>
<gene>
    <name evidence="2" type="ORF">T265_06246</name>
</gene>
<evidence type="ECO:0000313" key="3">
    <source>
        <dbReference type="Proteomes" id="UP000054324"/>
    </source>
</evidence>
<organism evidence="2 3">
    <name type="scientific">Opisthorchis viverrini</name>
    <name type="common">Southeast Asian liver fluke</name>
    <dbReference type="NCBI Taxonomy" id="6198"/>
    <lineage>
        <taxon>Eukaryota</taxon>
        <taxon>Metazoa</taxon>
        <taxon>Spiralia</taxon>
        <taxon>Lophotrochozoa</taxon>
        <taxon>Platyhelminthes</taxon>
        <taxon>Trematoda</taxon>
        <taxon>Digenea</taxon>
        <taxon>Opisthorchiida</taxon>
        <taxon>Opisthorchiata</taxon>
        <taxon>Opisthorchiidae</taxon>
        <taxon>Opisthorchis</taxon>
    </lineage>
</organism>
<dbReference type="GeneID" id="20320428"/>
<reference evidence="2 3" key="1">
    <citation type="submission" date="2013-11" db="EMBL/GenBank/DDBJ databases">
        <title>Opisthorchis viverrini - life in the bile duct.</title>
        <authorList>
            <person name="Young N.D."/>
            <person name="Nagarajan N."/>
            <person name="Lin S.J."/>
            <person name="Korhonen P.K."/>
            <person name="Jex A.R."/>
            <person name="Hall R.S."/>
            <person name="Safavi-Hemami H."/>
            <person name="Kaewkong W."/>
            <person name="Bertrand D."/>
            <person name="Gao S."/>
            <person name="Seet Q."/>
            <person name="Wongkham S."/>
            <person name="Teh B.T."/>
            <person name="Wongkham C."/>
            <person name="Intapan P.M."/>
            <person name="Maleewong W."/>
            <person name="Yang X."/>
            <person name="Hu M."/>
            <person name="Wang Z."/>
            <person name="Hofmann A."/>
            <person name="Sternberg P.W."/>
            <person name="Tan P."/>
            <person name="Wang J."/>
            <person name="Gasser R.B."/>
        </authorList>
    </citation>
    <scope>NUCLEOTIDE SEQUENCE [LARGE SCALE GENOMIC DNA]</scope>
</reference>